<organism evidence="3 4">
    <name type="scientific">Phoenix dactylifera</name>
    <name type="common">Date palm</name>
    <dbReference type="NCBI Taxonomy" id="42345"/>
    <lineage>
        <taxon>Eukaryota</taxon>
        <taxon>Viridiplantae</taxon>
        <taxon>Streptophyta</taxon>
        <taxon>Embryophyta</taxon>
        <taxon>Tracheophyta</taxon>
        <taxon>Spermatophyta</taxon>
        <taxon>Magnoliopsida</taxon>
        <taxon>Liliopsida</taxon>
        <taxon>Arecaceae</taxon>
        <taxon>Coryphoideae</taxon>
        <taxon>Phoeniceae</taxon>
        <taxon>Phoenix</taxon>
    </lineage>
</organism>
<gene>
    <name evidence="4" type="primary">LOC120111735</name>
</gene>
<dbReference type="Proteomes" id="UP000228380">
    <property type="component" value="Chromosome 8"/>
</dbReference>
<accession>A0A8B9AGS9</accession>
<dbReference type="GeneID" id="120111735"/>
<feature type="region of interest" description="Disordered" evidence="2">
    <location>
        <begin position="1"/>
        <end position="36"/>
    </location>
</feature>
<dbReference type="RefSeq" id="XP_038985540.1">
    <property type="nucleotide sequence ID" value="XM_039129612.1"/>
</dbReference>
<evidence type="ECO:0000256" key="1">
    <source>
        <dbReference type="PROSITE-ProRule" id="PRU00023"/>
    </source>
</evidence>
<dbReference type="PROSITE" id="PS50297">
    <property type="entry name" value="ANK_REP_REGION"/>
    <property type="match status" value="1"/>
</dbReference>
<dbReference type="KEGG" id="pda:120111735"/>
<keyword evidence="1" id="KW-0040">ANK repeat</keyword>
<reference evidence="4" key="2">
    <citation type="submission" date="2025-08" db="UniProtKB">
        <authorList>
            <consortium name="RefSeq"/>
        </authorList>
    </citation>
    <scope>IDENTIFICATION</scope>
    <source>
        <tissue evidence="4">Young leaves</tissue>
    </source>
</reference>
<dbReference type="InterPro" id="IPR036770">
    <property type="entry name" value="Ankyrin_rpt-contain_sf"/>
</dbReference>
<dbReference type="PROSITE" id="PS50088">
    <property type="entry name" value="ANK_REPEAT"/>
    <property type="match status" value="1"/>
</dbReference>
<dbReference type="OrthoDB" id="4062651at2759"/>
<reference evidence="3" key="1">
    <citation type="journal article" date="2019" name="Nat. Commun.">
        <title>Genome-wide association mapping of date palm fruit traits.</title>
        <authorList>
            <person name="Hazzouri K.M."/>
            <person name="Gros-Balthazard M."/>
            <person name="Flowers J.M."/>
            <person name="Copetti D."/>
            <person name="Lemansour A."/>
            <person name="Lebrun M."/>
            <person name="Masmoudi K."/>
            <person name="Ferrand S."/>
            <person name="Dhar M.I."/>
            <person name="Fresquez Z.A."/>
            <person name="Rosas U."/>
            <person name="Zhang J."/>
            <person name="Talag J."/>
            <person name="Lee S."/>
            <person name="Kudrna D."/>
            <person name="Powell R.F."/>
            <person name="Leitch I.J."/>
            <person name="Krueger R.R."/>
            <person name="Wing R.A."/>
            <person name="Amiri K.M.A."/>
            <person name="Purugganan M.D."/>
        </authorList>
    </citation>
    <scope>NUCLEOTIDE SEQUENCE [LARGE SCALE GENOMIC DNA]</scope>
    <source>
        <strain evidence="3">cv. Khalas</strain>
    </source>
</reference>
<proteinExistence type="predicted"/>
<dbReference type="SUPFAM" id="SSF48403">
    <property type="entry name" value="Ankyrin repeat"/>
    <property type="match status" value="1"/>
</dbReference>
<evidence type="ECO:0000313" key="4">
    <source>
        <dbReference type="RefSeq" id="XP_038985540.1"/>
    </source>
</evidence>
<evidence type="ECO:0000313" key="3">
    <source>
        <dbReference type="Proteomes" id="UP000228380"/>
    </source>
</evidence>
<keyword evidence="3" id="KW-1185">Reference proteome</keyword>
<feature type="repeat" description="ANK" evidence="1">
    <location>
        <begin position="75"/>
        <end position="107"/>
    </location>
</feature>
<name>A0A8B9AGS9_PHODC</name>
<sequence>MRQPRRRSTREPSSFGGFQQSSLALRPGGPPHRAEYSPTEIESTVDLMYLAGKGDGGGIRGLLESDIVVNFKGIDGRTALHVTAFQGRLDVVDLLLLSGAVVDPRHRNTSLLRFEVEHIIASMHVKMARKVPDYGFHPSELDFTNSVEITKCTCLVQKTFGVYFDEAFPQHLEHFATWLGIEVAVKMFNEDVITDKDKMWVDLKGNLDTGFHCFSKYSIQILSNFWALQSNRMMAVMEYLPKQAAEGSETVCEDRPLDYKNRSAFTCPTYITSESNMK</sequence>
<dbReference type="AlphaFoldDB" id="A0A8B9AGS9"/>
<dbReference type="InterPro" id="IPR002110">
    <property type="entry name" value="Ankyrin_rpt"/>
</dbReference>
<dbReference type="Pfam" id="PF00023">
    <property type="entry name" value="Ank"/>
    <property type="match status" value="1"/>
</dbReference>
<evidence type="ECO:0000256" key="2">
    <source>
        <dbReference type="SAM" id="MobiDB-lite"/>
    </source>
</evidence>
<protein>
    <submittedName>
        <fullName evidence="4">Integrin-linked protein kinase 1-like</fullName>
    </submittedName>
</protein>
<dbReference type="Gene3D" id="1.25.40.20">
    <property type="entry name" value="Ankyrin repeat-containing domain"/>
    <property type="match status" value="1"/>
</dbReference>